<protein>
    <recommendedName>
        <fullName evidence="2">F-box domain-containing protein</fullName>
    </recommendedName>
</protein>
<dbReference type="InterPro" id="IPR001810">
    <property type="entry name" value="F-box_dom"/>
</dbReference>
<sequence length="530" mass="60537">MSTSSSESTHTLPASQPNTALGPERIQQNVPTGFSTCDEAACRNVDPVAATLSALPEAIQLKLHTRPCFPFHRLLAYMDMRDLVRFRQVSKFVQQLVLEYIATAFTYQKLLRNYFTATELRSFRVVHHATDLLLTGANILGFLARQPMPGDDVLEIFAPARTVETLITFLLSCGFVCDKYSYIGQTANYDELLKPKTGSKTVQNRSMTTAFRETAVEGVIFFQRDDTIISVTVCPSSPMYAVLKQPSAAHTTVATANRIICVFPNTLLYERYNFRLRETCSDRGWVHAACRRYTSRGWPIKKLTEPRCTTSPELWPFGRYYMDDNCLVLSLAGGPVAFPRTGAVHHIGANEFTLVYSEYQYEPIVEIRYYAHLTQRVEAYTSGLGNVGHSNQNALEDVIENLNSEYRVAYKLRTLLITWMREMLDNQRWSPFVTMRPTPRMVAFVMRYVFSLCCLLPSVTPSLNLTFRQSRGRMFGLLRVNLPLLGRDGHRPVQFDKDLDDELRKENIMIYHTYSRKMRNLKGCPRPPRS</sequence>
<evidence type="ECO:0000313" key="4">
    <source>
        <dbReference type="Proteomes" id="UP000297245"/>
    </source>
</evidence>
<dbReference type="PROSITE" id="PS50181">
    <property type="entry name" value="FBOX"/>
    <property type="match status" value="1"/>
</dbReference>
<dbReference type="Proteomes" id="UP000297245">
    <property type="component" value="Unassembled WGS sequence"/>
</dbReference>
<name>A0A4S8LSP2_DENBC</name>
<dbReference type="EMBL" id="ML179278">
    <property type="protein sequence ID" value="THU92484.1"/>
    <property type="molecule type" value="Genomic_DNA"/>
</dbReference>
<organism evidence="3 4">
    <name type="scientific">Dendrothele bispora (strain CBS 962.96)</name>
    <dbReference type="NCBI Taxonomy" id="1314807"/>
    <lineage>
        <taxon>Eukaryota</taxon>
        <taxon>Fungi</taxon>
        <taxon>Dikarya</taxon>
        <taxon>Basidiomycota</taxon>
        <taxon>Agaricomycotina</taxon>
        <taxon>Agaricomycetes</taxon>
        <taxon>Agaricomycetidae</taxon>
        <taxon>Agaricales</taxon>
        <taxon>Agaricales incertae sedis</taxon>
        <taxon>Dendrothele</taxon>
    </lineage>
</organism>
<reference evidence="3 4" key="1">
    <citation type="journal article" date="2019" name="Nat. Ecol. Evol.">
        <title>Megaphylogeny resolves global patterns of mushroom evolution.</title>
        <authorList>
            <person name="Varga T."/>
            <person name="Krizsan K."/>
            <person name="Foldi C."/>
            <person name="Dima B."/>
            <person name="Sanchez-Garcia M."/>
            <person name="Sanchez-Ramirez S."/>
            <person name="Szollosi G.J."/>
            <person name="Szarkandi J.G."/>
            <person name="Papp V."/>
            <person name="Albert L."/>
            <person name="Andreopoulos W."/>
            <person name="Angelini C."/>
            <person name="Antonin V."/>
            <person name="Barry K.W."/>
            <person name="Bougher N.L."/>
            <person name="Buchanan P."/>
            <person name="Buyck B."/>
            <person name="Bense V."/>
            <person name="Catcheside P."/>
            <person name="Chovatia M."/>
            <person name="Cooper J."/>
            <person name="Damon W."/>
            <person name="Desjardin D."/>
            <person name="Finy P."/>
            <person name="Geml J."/>
            <person name="Haridas S."/>
            <person name="Hughes K."/>
            <person name="Justo A."/>
            <person name="Karasinski D."/>
            <person name="Kautmanova I."/>
            <person name="Kiss B."/>
            <person name="Kocsube S."/>
            <person name="Kotiranta H."/>
            <person name="LaButti K.M."/>
            <person name="Lechner B.E."/>
            <person name="Liimatainen K."/>
            <person name="Lipzen A."/>
            <person name="Lukacs Z."/>
            <person name="Mihaltcheva S."/>
            <person name="Morgado L.N."/>
            <person name="Niskanen T."/>
            <person name="Noordeloos M.E."/>
            <person name="Ohm R.A."/>
            <person name="Ortiz-Santana B."/>
            <person name="Ovrebo C."/>
            <person name="Racz N."/>
            <person name="Riley R."/>
            <person name="Savchenko A."/>
            <person name="Shiryaev A."/>
            <person name="Soop K."/>
            <person name="Spirin V."/>
            <person name="Szebenyi C."/>
            <person name="Tomsovsky M."/>
            <person name="Tulloss R.E."/>
            <person name="Uehling J."/>
            <person name="Grigoriev I.V."/>
            <person name="Vagvolgyi C."/>
            <person name="Papp T."/>
            <person name="Martin F.M."/>
            <person name="Miettinen O."/>
            <person name="Hibbett D.S."/>
            <person name="Nagy L.G."/>
        </authorList>
    </citation>
    <scope>NUCLEOTIDE SEQUENCE [LARGE SCALE GENOMIC DNA]</scope>
    <source>
        <strain evidence="3 4">CBS 962.96</strain>
    </source>
</reference>
<keyword evidence="4" id="KW-1185">Reference proteome</keyword>
<feature type="region of interest" description="Disordered" evidence="1">
    <location>
        <begin position="1"/>
        <end position="25"/>
    </location>
</feature>
<feature type="domain" description="F-box" evidence="2">
    <location>
        <begin position="60"/>
        <end position="110"/>
    </location>
</feature>
<dbReference type="AlphaFoldDB" id="A0A4S8LSP2"/>
<feature type="compositionally biased region" description="Polar residues" evidence="1">
    <location>
        <begin position="1"/>
        <end position="19"/>
    </location>
</feature>
<evidence type="ECO:0000313" key="3">
    <source>
        <dbReference type="EMBL" id="THU92484.1"/>
    </source>
</evidence>
<accession>A0A4S8LSP2</accession>
<evidence type="ECO:0000256" key="1">
    <source>
        <dbReference type="SAM" id="MobiDB-lite"/>
    </source>
</evidence>
<gene>
    <name evidence="3" type="ORF">K435DRAFT_862455</name>
</gene>
<proteinExistence type="predicted"/>
<evidence type="ECO:0000259" key="2">
    <source>
        <dbReference type="PROSITE" id="PS50181"/>
    </source>
</evidence>